<name>A0ACC1HZH6_9FUNG</name>
<organism evidence="1 2">
    <name type="scientific">Kickxella alabastrina</name>
    <dbReference type="NCBI Taxonomy" id="61397"/>
    <lineage>
        <taxon>Eukaryota</taxon>
        <taxon>Fungi</taxon>
        <taxon>Fungi incertae sedis</taxon>
        <taxon>Zoopagomycota</taxon>
        <taxon>Kickxellomycotina</taxon>
        <taxon>Kickxellomycetes</taxon>
        <taxon>Kickxellales</taxon>
        <taxon>Kickxellaceae</taxon>
        <taxon>Kickxella</taxon>
    </lineage>
</organism>
<comment type="caution">
    <text evidence="1">The sequence shown here is derived from an EMBL/GenBank/DDBJ whole genome shotgun (WGS) entry which is preliminary data.</text>
</comment>
<dbReference type="EMBL" id="JANBPG010003074">
    <property type="protein sequence ID" value="KAJ1883770.1"/>
    <property type="molecule type" value="Genomic_DNA"/>
</dbReference>
<feature type="non-terminal residue" evidence="1">
    <location>
        <position position="217"/>
    </location>
</feature>
<proteinExistence type="predicted"/>
<gene>
    <name evidence="1" type="primary">GDH2_4</name>
    <name evidence="1" type="ORF">LPJ66_010933</name>
</gene>
<evidence type="ECO:0000313" key="2">
    <source>
        <dbReference type="Proteomes" id="UP001150581"/>
    </source>
</evidence>
<accession>A0ACC1HZH6</accession>
<evidence type="ECO:0000313" key="1">
    <source>
        <dbReference type="EMBL" id="KAJ1883770.1"/>
    </source>
</evidence>
<reference evidence="1" key="1">
    <citation type="submission" date="2022-07" db="EMBL/GenBank/DDBJ databases">
        <title>Phylogenomic reconstructions and comparative analyses of Kickxellomycotina fungi.</title>
        <authorList>
            <person name="Reynolds N.K."/>
            <person name="Stajich J.E."/>
            <person name="Barry K."/>
            <person name="Grigoriev I.V."/>
            <person name="Crous P."/>
            <person name="Smith M.E."/>
        </authorList>
    </citation>
    <scope>NUCLEOTIDE SEQUENCE</scope>
    <source>
        <strain evidence="1">Benny 63K</strain>
    </source>
</reference>
<sequence>MTISEFSAAINHSGYTDNVYSGKQDHRVQVCGILEKEAEIPSHAVEGEVAWFYDVLGLDDMYFMREEPSTVAEHITAIYGSELSSNKTGKSISVSLATRHENSAMFIHNSTPGISKTDGDNFEKMIDTEYLDISVAEKAYRVESYRSRGKVSKTLDASLRTYFVNACEFVNPDPQGDAVNDISQVSDHTFLAKATPSVLDLYGSVISKVLTRTGPVI</sequence>
<keyword evidence="2" id="KW-1185">Reference proteome</keyword>
<dbReference type="EC" id="1.4.1.2" evidence="1"/>
<protein>
    <submittedName>
        <fullName evidence="1">NAD-dependent glutamate dehydrogenase</fullName>
        <ecNumber evidence="1">1.4.1.2</ecNumber>
    </submittedName>
</protein>
<keyword evidence="1" id="KW-0560">Oxidoreductase</keyword>
<dbReference type="Proteomes" id="UP001150581">
    <property type="component" value="Unassembled WGS sequence"/>
</dbReference>